<dbReference type="RefSeq" id="WP_212020919.1">
    <property type="nucleotide sequence ID" value="NZ_JAAFYZ010000297.1"/>
</dbReference>
<dbReference type="Proteomes" id="UP000730482">
    <property type="component" value="Unassembled WGS sequence"/>
</dbReference>
<dbReference type="PANTHER" id="PTHR35585">
    <property type="entry name" value="HHE DOMAIN PROTEIN (AFU_ORTHOLOGUE AFUA_4G00730)"/>
    <property type="match status" value="1"/>
</dbReference>
<evidence type="ECO:0000313" key="3">
    <source>
        <dbReference type="EMBL" id="MBS2553907.1"/>
    </source>
</evidence>
<evidence type="ECO:0000313" key="4">
    <source>
        <dbReference type="Proteomes" id="UP000730482"/>
    </source>
</evidence>
<accession>A0ABS5L6N8</accession>
<proteinExistence type="predicted"/>
<reference evidence="3 4" key="1">
    <citation type="submission" date="2020-02" db="EMBL/GenBank/DDBJ databases">
        <title>Acidophilic actinobacteria isolated from forest soil.</title>
        <authorList>
            <person name="Golinska P."/>
        </authorList>
    </citation>
    <scope>NUCLEOTIDE SEQUENCE [LARGE SCALE GENOMIC DNA]</scope>
    <source>
        <strain evidence="3 4">NL8</strain>
    </source>
</reference>
<feature type="domain" description="Hemerythrin-like" evidence="2">
    <location>
        <begin position="9"/>
        <end position="127"/>
    </location>
</feature>
<feature type="region of interest" description="Disordered" evidence="1">
    <location>
        <begin position="149"/>
        <end position="184"/>
    </location>
</feature>
<sequence length="194" mass="20646">MSVTDRRDVIDVLAGDHRAVEDLFQQLETGASGMAGTRKSLVDAVALELAWHCTAAQRYLLPLARRALPDGEALADEHTAEHLTVEHMVRDLEDKDPSDARFEPLLAQLIAAARGHIEHEEQITFAELTRECDRGELLAAGEELTAARRRAATTEPGPNAQAGPVGHVGPVGPGGPAGSGPSVVDRVRAVLSDS</sequence>
<dbReference type="Pfam" id="PF01814">
    <property type="entry name" value="Hemerythrin"/>
    <property type="match status" value="1"/>
</dbReference>
<name>A0ABS5L6N8_9ACTN</name>
<organism evidence="3 4">
    <name type="scientific">Catenulispora pinistramenti</name>
    <dbReference type="NCBI Taxonomy" id="2705254"/>
    <lineage>
        <taxon>Bacteria</taxon>
        <taxon>Bacillati</taxon>
        <taxon>Actinomycetota</taxon>
        <taxon>Actinomycetes</taxon>
        <taxon>Catenulisporales</taxon>
        <taxon>Catenulisporaceae</taxon>
        <taxon>Catenulispora</taxon>
    </lineage>
</organism>
<keyword evidence="4" id="KW-1185">Reference proteome</keyword>
<gene>
    <name evidence="3" type="ORF">KGQ19_44350</name>
</gene>
<evidence type="ECO:0000259" key="2">
    <source>
        <dbReference type="Pfam" id="PF01814"/>
    </source>
</evidence>
<evidence type="ECO:0000256" key="1">
    <source>
        <dbReference type="SAM" id="MobiDB-lite"/>
    </source>
</evidence>
<comment type="caution">
    <text evidence="3">The sequence shown here is derived from an EMBL/GenBank/DDBJ whole genome shotgun (WGS) entry which is preliminary data.</text>
</comment>
<dbReference type="EMBL" id="JAAFYZ010000297">
    <property type="protein sequence ID" value="MBS2553907.1"/>
    <property type="molecule type" value="Genomic_DNA"/>
</dbReference>
<protein>
    <submittedName>
        <fullName evidence="3">Hemerythrin domain-containing protein</fullName>
    </submittedName>
</protein>
<dbReference type="InterPro" id="IPR012312">
    <property type="entry name" value="Hemerythrin-like"/>
</dbReference>
<feature type="compositionally biased region" description="Gly residues" evidence="1">
    <location>
        <begin position="169"/>
        <end position="178"/>
    </location>
</feature>
<dbReference type="PANTHER" id="PTHR35585:SF1">
    <property type="entry name" value="HHE DOMAIN PROTEIN (AFU_ORTHOLOGUE AFUA_4G00730)"/>
    <property type="match status" value="1"/>
</dbReference>